<name>A0A8J7MDD7_9BACT</name>
<dbReference type="RefSeq" id="WP_200310554.1">
    <property type="nucleotide sequence ID" value="NZ_JAENIM010000022.1"/>
</dbReference>
<dbReference type="InterPro" id="IPR001296">
    <property type="entry name" value="Glyco_trans_1"/>
</dbReference>
<evidence type="ECO:0000313" key="3">
    <source>
        <dbReference type="EMBL" id="MBK1790520.1"/>
    </source>
</evidence>
<dbReference type="GO" id="GO:0016757">
    <property type="term" value="F:glycosyltransferase activity"/>
    <property type="evidence" value="ECO:0007669"/>
    <property type="project" value="InterPro"/>
</dbReference>
<evidence type="ECO:0000259" key="2">
    <source>
        <dbReference type="Pfam" id="PF13439"/>
    </source>
</evidence>
<evidence type="ECO:0000259" key="1">
    <source>
        <dbReference type="Pfam" id="PF00534"/>
    </source>
</evidence>
<dbReference type="AlphaFoldDB" id="A0A8J7MDD7"/>
<feature type="domain" description="Glycosyl transferase family 1" evidence="1">
    <location>
        <begin position="201"/>
        <end position="355"/>
    </location>
</feature>
<gene>
    <name evidence="3" type="ORF">JIN82_05035</name>
</gene>
<dbReference type="PANTHER" id="PTHR12526">
    <property type="entry name" value="GLYCOSYLTRANSFERASE"/>
    <property type="match status" value="1"/>
</dbReference>
<comment type="caution">
    <text evidence="3">The sequence shown here is derived from an EMBL/GenBank/DDBJ whole genome shotgun (WGS) entry which is preliminary data.</text>
</comment>
<organism evidence="3 4">
    <name type="scientific">Persicirhabdus sediminis</name>
    <dbReference type="NCBI Taxonomy" id="454144"/>
    <lineage>
        <taxon>Bacteria</taxon>
        <taxon>Pseudomonadati</taxon>
        <taxon>Verrucomicrobiota</taxon>
        <taxon>Verrucomicrobiia</taxon>
        <taxon>Verrucomicrobiales</taxon>
        <taxon>Verrucomicrobiaceae</taxon>
        <taxon>Persicirhabdus</taxon>
    </lineage>
</organism>
<dbReference type="Pfam" id="PF13439">
    <property type="entry name" value="Glyco_transf_4"/>
    <property type="match status" value="1"/>
</dbReference>
<dbReference type="EMBL" id="JAENIM010000022">
    <property type="protein sequence ID" value="MBK1790520.1"/>
    <property type="molecule type" value="Genomic_DNA"/>
</dbReference>
<keyword evidence="4" id="KW-1185">Reference proteome</keyword>
<accession>A0A8J7MDD7</accession>
<sequence length="373" mass="41583">MKVLILVDHLRGGGAEKVTIRLAKALVDKGHMVSIVVIEDDKSYLELPAQVYFEAWNLEEIRHWRAHKKSAIPNISAQLNEINKRQGDFDLILVAWEHSHCLANQLPQDKTWLWIHSQIADWPHPQSTFNPLKRLQSYKLGRKQQRANKQLRKIYQHTKAIGVTIDVLTGLEKRVGFEFAHKISIPNVLDIDELNGLANQPLPKDLTQPAIMFLGRLTEAKGAFDAIHAFKQSNIDGQLWMVGDGADRDKLVALSEKLGVKNKVIFTGFLSNPYPLLKACKCLILTSYSEGLPTVLCEAIALKTPCISTKSSSGPSEILIGPLAVGLVDVGNTPQISAKIKDFWENPIIPQAELAKRYSPDVIANEFLSLVAD</sequence>
<dbReference type="SUPFAM" id="SSF53756">
    <property type="entry name" value="UDP-Glycosyltransferase/glycogen phosphorylase"/>
    <property type="match status" value="1"/>
</dbReference>
<dbReference type="CDD" id="cd03811">
    <property type="entry name" value="GT4_GT28_WabH-like"/>
    <property type="match status" value="1"/>
</dbReference>
<dbReference type="InterPro" id="IPR028098">
    <property type="entry name" value="Glyco_trans_4-like_N"/>
</dbReference>
<dbReference type="Gene3D" id="3.40.50.2000">
    <property type="entry name" value="Glycogen Phosphorylase B"/>
    <property type="match status" value="2"/>
</dbReference>
<proteinExistence type="predicted"/>
<dbReference type="Proteomes" id="UP000624703">
    <property type="component" value="Unassembled WGS sequence"/>
</dbReference>
<evidence type="ECO:0000313" key="4">
    <source>
        <dbReference type="Proteomes" id="UP000624703"/>
    </source>
</evidence>
<reference evidence="3" key="1">
    <citation type="submission" date="2021-01" db="EMBL/GenBank/DDBJ databases">
        <title>Modified the classification status of verrucomicrobia.</title>
        <authorList>
            <person name="Feng X."/>
        </authorList>
    </citation>
    <scope>NUCLEOTIDE SEQUENCE</scope>
    <source>
        <strain evidence="3">_KCTC 22039</strain>
    </source>
</reference>
<protein>
    <submittedName>
        <fullName evidence="3">Glycosyltransferase</fullName>
    </submittedName>
</protein>
<dbReference type="Pfam" id="PF00534">
    <property type="entry name" value="Glycos_transf_1"/>
    <property type="match status" value="1"/>
</dbReference>
<feature type="domain" description="Glycosyltransferase subfamily 4-like N-terminal" evidence="2">
    <location>
        <begin position="13"/>
        <end position="192"/>
    </location>
</feature>